<reference evidence="12" key="1">
    <citation type="submission" date="2022-08" db="UniProtKB">
        <authorList>
            <consortium name="EnsemblMetazoa"/>
        </authorList>
    </citation>
    <scope>IDENTIFICATION</scope>
    <source>
        <strain evidence="12">05x7-T-G4-1.051#20</strain>
    </source>
</reference>
<evidence type="ECO:0000313" key="13">
    <source>
        <dbReference type="Proteomes" id="UP000005408"/>
    </source>
</evidence>
<dbReference type="InterPro" id="IPR039779">
    <property type="entry name" value="RFX-like"/>
</dbReference>
<evidence type="ECO:0000256" key="3">
    <source>
        <dbReference type="ARBA" id="ARBA00022782"/>
    </source>
</evidence>
<comment type="subcellular location">
    <subcellularLocation>
        <location evidence="1">Nucleus</location>
    </subcellularLocation>
</comment>
<keyword evidence="6" id="KW-0804">Transcription</keyword>
<evidence type="ECO:0000256" key="9">
    <source>
        <dbReference type="ARBA" id="ARBA00077088"/>
    </source>
</evidence>
<dbReference type="GO" id="GO:0000978">
    <property type="term" value="F:RNA polymerase II cis-regulatory region sequence-specific DNA binding"/>
    <property type="evidence" value="ECO:0007669"/>
    <property type="project" value="TreeGrafter"/>
</dbReference>
<evidence type="ECO:0000256" key="5">
    <source>
        <dbReference type="ARBA" id="ARBA00023125"/>
    </source>
</evidence>
<keyword evidence="3" id="KW-0221">Differentiation</keyword>
<feature type="region of interest" description="Disordered" evidence="10">
    <location>
        <begin position="634"/>
        <end position="653"/>
    </location>
</feature>
<feature type="region of interest" description="Disordered" evidence="10">
    <location>
        <begin position="54"/>
        <end position="77"/>
    </location>
</feature>
<dbReference type="Pfam" id="PF02257">
    <property type="entry name" value="RFX_DNA_binding"/>
    <property type="match status" value="1"/>
</dbReference>
<feature type="compositionally biased region" description="Low complexity" evidence="10">
    <location>
        <begin position="634"/>
        <end position="647"/>
    </location>
</feature>
<dbReference type="InterPro" id="IPR036388">
    <property type="entry name" value="WH-like_DNA-bd_sf"/>
</dbReference>
<organism evidence="12 13">
    <name type="scientific">Magallana gigas</name>
    <name type="common">Pacific oyster</name>
    <name type="synonym">Crassostrea gigas</name>
    <dbReference type="NCBI Taxonomy" id="29159"/>
    <lineage>
        <taxon>Eukaryota</taxon>
        <taxon>Metazoa</taxon>
        <taxon>Spiralia</taxon>
        <taxon>Lophotrochozoa</taxon>
        <taxon>Mollusca</taxon>
        <taxon>Bivalvia</taxon>
        <taxon>Autobranchia</taxon>
        <taxon>Pteriomorphia</taxon>
        <taxon>Ostreida</taxon>
        <taxon>Ostreoidea</taxon>
        <taxon>Ostreidae</taxon>
        <taxon>Magallana</taxon>
    </lineage>
</organism>
<evidence type="ECO:0000256" key="2">
    <source>
        <dbReference type="ARBA" id="ARBA00022473"/>
    </source>
</evidence>
<evidence type="ECO:0000256" key="4">
    <source>
        <dbReference type="ARBA" id="ARBA00023015"/>
    </source>
</evidence>
<keyword evidence="4" id="KW-0805">Transcription regulation</keyword>
<evidence type="ECO:0000256" key="8">
    <source>
        <dbReference type="ARBA" id="ARBA00072476"/>
    </source>
</evidence>
<dbReference type="Proteomes" id="UP000005408">
    <property type="component" value="Unassembled WGS sequence"/>
</dbReference>
<dbReference type="PANTHER" id="PTHR12619:SF5">
    <property type="entry name" value="TRANSCRIPTION FACTOR RFX4"/>
    <property type="match status" value="1"/>
</dbReference>
<feature type="compositionally biased region" description="Polar residues" evidence="10">
    <location>
        <begin position="61"/>
        <end position="74"/>
    </location>
</feature>
<dbReference type="EnsemblMetazoa" id="G21466.1">
    <property type="protein sequence ID" value="G21466.1:cds"/>
    <property type="gene ID" value="G21466"/>
</dbReference>
<dbReference type="FunFam" id="1.10.10.10:FF:000211">
    <property type="entry name" value="Regulatory factor X, 6"/>
    <property type="match status" value="1"/>
</dbReference>
<sequence length="741" mass="85093">MTNFSVSTPAQIQLDFTKTDPPRLRTSMDQFAEMSTLEAGDTIPSVPVGFHSHFTEHDRPSTSNICPDNTSSSPKRFGDEEANLGNFHRLRNCSKSHSTPATLKWLEENYEIAEAVCIPRSTLYCHYLDYCETNDTQPVNAASFGKIIRQQFPQITTRRLGTRGQSKYHYYGIGVRETSKYFETVYSAKGTPSSNEGKKENVKQIVAYSPRSKLGTLLPEFPDIKDIKLPDDVPEDKVLTFMMMYRTHCQRILDTVIRANFDEVQSFLLHFWQGMPEHMMTILDSQTTVLLVGVCDTMLYKAIANVLMPSVLQALPDSLIQVIKNFSQQLDEWLKVALDSLPIGIREVKFDLARRFSQILRRQISLNHLCQAARSVVHNPDISAQMLEDWISVDLSGIIKQTMYTMERYREKVMETIVNLCNEFEQLLDDQAPLQSYTEWLDRMVDRCVVQFAKNRPGSLRRTARQFLLMWSCFCTRIIRDMTLHSSPSFGSFHLLHLMFDDYVLFLVENLYSQERSKDFLRHIKGEITDLTDDEPLPDYSVLKEAFMAAEAKAASNTITKTSEGLKVDIFKENIGIEREVISPRTRFIDPSQDFECTHPIVLNPHSSFLKHVRPTFESTFPYGSLCHTANTQTTTTQSNNTTSNNSCLNQDQSTEMTRQGTFFMELQGTSLSDNTNFTQQNEEFPFHHYLRNQQPLRGSINQTVERVAINPEVGSNYGYTTGYCYDYHPHYLSKQKLQDC</sequence>
<dbReference type="Pfam" id="PF25340">
    <property type="entry name" value="BCD_RFX"/>
    <property type="match status" value="1"/>
</dbReference>
<dbReference type="GO" id="GO:0005634">
    <property type="term" value="C:nucleus"/>
    <property type="evidence" value="ECO:0007669"/>
    <property type="project" value="UniProtKB-SubCell"/>
</dbReference>
<evidence type="ECO:0000259" key="11">
    <source>
        <dbReference type="PROSITE" id="PS51526"/>
    </source>
</evidence>
<evidence type="ECO:0000256" key="7">
    <source>
        <dbReference type="ARBA" id="ARBA00023242"/>
    </source>
</evidence>
<name>A0A8W8JX98_MAGGI</name>
<evidence type="ECO:0000256" key="1">
    <source>
        <dbReference type="ARBA" id="ARBA00004123"/>
    </source>
</evidence>
<keyword evidence="13" id="KW-1185">Reference proteome</keyword>
<dbReference type="GO" id="GO:0030154">
    <property type="term" value="P:cell differentiation"/>
    <property type="evidence" value="ECO:0007669"/>
    <property type="project" value="UniProtKB-KW"/>
</dbReference>
<dbReference type="RefSeq" id="XP_034299194.2">
    <property type="nucleotide sequence ID" value="XM_034443303.2"/>
</dbReference>
<dbReference type="AlphaFoldDB" id="A0A8W8JX98"/>
<dbReference type="Gene3D" id="1.10.10.10">
    <property type="entry name" value="Winged helix-like DNA-binding domain superfamily/Winged helix DNA-binding domain"/>
    <property type="match status" value="1"/>
</dbReference>
<evidence type="ECO:0000256" key="6">
    <source>
        <dbReference type="ARBA" id="ARBA00023163"/>
    </source>
</evidence>
<dbReference type="InterPro" id="IPR057321">
    <property type="entry name" value="RFX1-4/6/8-like_BCD"/>
</dbReference>
<keyword evidence="5" id="KW-0238">DNA-binding</keyword>
<dbReference type="PROSITE" id="PS51526">
    <property type="entry name" value="RFX_DBD"/>
    <property type="match status" value="1"/>
</dbReference>
<protein>
    <recommendedName>
        <fullName evidence="8">DNA-binding protein RFX6</fullName>
    </recommendedName>
    <alternativeName>
        <fullName evidence="9">Regulatory factor X 6</fullName>
    </alternativeName>
</protein>
<proteinExistence type="predicted"/>
<dbReference type="KEGG" id="crg:105344727"/>
<dbReference type="GeneID" id="105344727"/>
<keyword evidence="7" id="KW-0539">Nucleus</keyword>
<evidence type="ECO:0000313" key="12">
    <source>
        <dbReference type="EnsemblMetazoa" id="G21466.1:cds"/>
    </source>
</evidence>
<dbReference type="InterPro" id="IPR003150">
    <property type="entry name" value="DNA-bd_RFX"/>
</dbReference>
<dbReference type="SUPFAM" id="SSF46785">
    <property type="entry name" value="Winged helix' DNA-binding domain"/>
    <property type="match status" value="1"/>
</dbReference>
<dbReference type="PANTHER" id="PTHR12619">
    <property type="entry name" value="RFX TRANSCRIPTION FACTOR FAMILY"/>
    <property type="match status" value="1"/>
</dbReference>
<dbReference type="InterPro" id="IPR036390">
    <property type="entry name" value="WH_DNA-bd_sf"/>
</dbReference>
<feature type="domain" description="RFX-type winged-helix" evidence="11">
    <location>
        <begin position="102"/>
        <end position="177"/>
    </location>
</feature>
<accession>A0A8W8JX98</accession>
<keyword evidence="2" id="KW-0217">Developmental protein</keyword>
<dbReference type="GO" id="GO:0000981">
    <property type="term" value="F:DNA-binding transcription factor activity, RNA polymerase II-specific"/>
    <property type="evidence" value="ECO:0007669"/>
    <property type="project" value="TreeGrafter"/>
</dbReference>
<evidence type="ECO:0000256" key="10">
    <source>
        <dbReference type="SAM" id="MobiDB-lite"/>
    </source>
</evidence>